<protein>
    <submittedName>
        <fullName evidence="3">Uncharacterized protein</fullName>
    </submittedName>
</protein>
<accession>A0A9J6DTI7</accession>
<evidence type="ECO:0000256" key="1">
    <source>
        <dbReference type="SAM" id="MobiDB-lite"/>
    </source>
</evidence>
<evidence type="ECO:0000313" key="4">
    <source>
        <dbReference type="Proteomes" id="UP000821866"/>
    </source>
</evidence>
<keyword evidence="2" id="KW-0812">Transmembrane</keyword>
<sequence length="129" mass="14373">MMLYGTSPGTAQLLRSQHRTSPVPDIRKSRNTWMLTAGLLVLIVISAVLTTVRPLAEWQVDSGLQHPAIAKLALDNFSFDNIKRRNRLPVAAFLPWPRVQWVGGRPCSTIFFGRATRRSSDSQGTITTN</sequence>
<dbReference type="AlphaFoldDB" id="A0A9J6DTI7"/>
<keyword evidence="4" id="KW-1185">Reference proteome</keyword>
<organism evidence="3 4">
    <name type="scientific">Rhipicephalus microplus</name>
    <name type="common">Cattle tick</name>
    <name type="synonym">Boophilus microplus</name>
    <dbReference type="NCBI Taxonomy" id="6941"/>
    <lineage>
        <taxon>Eukaryota</taxon>
        <taxon>Metazoa</taxon>
        <taxon>Ecdysozoa</taxon>
        <taxon>Arthropoda</taxon>
        <taxon>Chelicerata</taxon>
        <taxon>Arachnida</taxon>
        <taxon>Acari</taxon>
        <taxon>Parasitiformes</taxon>
        <taxon>Ixodida</taxon>
        <taxon>Ixodoidea</taxon>
        <taxon>Ixodidae</taxon>
        <taxon>Rhipicephalinae</taxon>
        <taxon>Rhipicephalus</taxon>
        <taxon>Boophilus</taxon>
    </lineage>
</organism>
<reference evidence="3" key="2">
    <citation type="submission" date="2021-09" db="EMBL/GenBank/DDBJ databases">
        <authorList>
            <person name="Jia N."/>
            <person name="Wang J."/>
            <person name="Shi W."/>
            <person name="Du L."/>
            <person name="Sun Y."/>
            <person name="Zhan W."/>
            <person name="Jiang J."/>
            <person name="Wang Q."/>
            <person name="Zhang B."/>
            <person name="Ji P."/>
            <person name="Sakyi L.B."/>
            <person name="Cui X."/>
            <person name="Yuan T."/>
            <person name="Jiang B."/>
            <person name="Yang W."/>
            <person name="Lam T.T.-Y."/>
            <person name="Chang Q."/>
            <person name="Ding S."/>
            <person name="Wang X."/>
            <person name="Zhu J."/>
            <person name="Ruan X."/>
            <person name="Zhao L."/>
            <person name="Wei J."/>
            <person name="Que T."/>
            <person name="Du C."/>
            <person name="Cheng J."/>
            <person name="Dai P."/>
            <person name="Han X."/>
            <person name="Huang E."/>
            <person name="Gao Y."/>
            <person name="Liu J."/>
            <person name="Shao H."/>
            <person name="Ye R."/>
            <person name="Li L."/>
            <person name="Wei W."/>
            <person name="Wang X."/>
            <person name="Wang C."/>
            <person name="Huo Q."/>
            <person name="Li W."/>
            <person name="Guo W."/>
            <person name="Chen H."/>
            <person name="Chen S."/>
            <person name="Zhou L."/>
            <person name="Zhou L."/>
            <person name="Ni X."/>
            <person name="Tian J."/>
            <person name="Zhou Y."/>
            <person name="Sheng Y."/>
            <person name="Liu T."/>
            <person name="Pan Y."/>
            <person name="Xia L."/>
            <person name="Li J."/>
            <person name="Zhao F."/>
            <person name="Cao W."/>
        </authorList>
    </citation>
    <scope>NUCLEOTIDE SEQUENCE</scope>
    <source>
        <strain evidence="3">Rmic-2018</strain>
        <tissue evidence="3">Larvae</tissue>
    </source>
</reference>
<comment type="caution">
    <text evidence="3">The sequence shown here is derived from an EMBL/GenBank/DDBJ whole genome shotgun (WGS) entry which is preliminary data.</text>
</comment>
<feature type="transmembrane region" description="Helical" evidence="2">
    <location>
        <begin position="32"/>
        <end position="52"/>
    </location>
</feature>
<proteinExistence type="predicted"/>
<name>A0A9J6DTI7_RHIMP</name>
<evidence type="ECO:0000313" key="3">
    <source>
        <dbReference type="EMBL" id="KAH8025192.1"/>
    </source>
</evidence>
<dbReference type="Proteomes" id="UP000821866">
    <property type="component" value="Unassembled WGS sequence"/>
</dbReference>
<keyword evidence="2" id="KW-0472">Membrane</keyword>
<feature type="region of interest" description="Disordered" evidence="1">
    <location>
        <begin position="1"/>
        <end position="25"/>
    </location>
</feature>
<gene>
    <name evidence="3" type="ORF">HPB51_004733</name>
</gene>
<keyword evidence="2" id="KW-1133">Transmembrane helix</keyword>
<dbReference type="EMBL" id="JABSTU010000007">
    <property type="protein sequence ID" value="KAH8025192.1"/>
    <property type="molecule type" value="Genomic_DNA"/>
</dbReference>
<reference evidence="3" key="1">
    <citation type="journal article" date="2020" name="Cell">
        <title>Large-Scale Comparative Analyses of Tick Genomes Elucidate Their Genetic Diversity and Vector Capacities.</title>
        <authorList>
            <consortium name="Tick Genome and Microbiome Consortium (TIGMIC)"/>
            <person name="Jia N."/>
            <person name="Wang J."/>
            <person name="Shi W."/>
            <person name="Du L."/>
            <person name="Sun Y."/>
            <person name="Zhan W."/>
            <person name="Jiang J.F."/>
            <person name="Wang Q."/>
            <person name="Zhang B."/>
            <person name="Ji P."/>
            <person name="Bell-Sakyi L."/>
            <person name="Cui X.M."/>
            <person name="Yuan T.T."/>
            <person name="Jiang B.G."/>
            <person name="Yang W.F."/>
            <person name="Lam T.T."/>
            <person name="Chang Q.C."/>
            <person name="Ding S.J."/>
            <person name="Wang X.J."/>
            <person name="Zhu J.G."/>
            <person name="Ruan X.D."/>
            <person name="Zhao L."/>
            <person name="Wei J.T."/>
            <person name="Ye R.Z."/>
            <person name="Que T.C."/>
            <person name="Du C.H."/>
            <person name="Zhou Y.H."/>
            <person name="Cheng J.X."/>
            <person name="Dai P.F."/>
            <person name="Guo W.B."/>
            <person name="Han X.H."/>
            <person name="Huang E.J."/>
            <person name="Li L.F."/>
            <person name="Wei W."/>
            <person name="Gao Y.C."/>
            <person name="Liu J.Z."/>
            <person name="Shao H.Z."/>
            <person name="Wang X."/>
            <person name="Wang C.C."/>
            <person name="Yang T.C."/>
            <person name="Huo Q.B."/>
            <person name="Li W."/>
            <person name="Chen H.Y."/>
            <person name="Chen S.E."/>
            <person name="Zhou L.G."/>
            <person name="Ni X.B."/>
            <person name="Tian J.H."/>
            <person name="Sheng Y."/>
            <person name="Liu T."/>
            <person name="Pan Y.S."/>
            <person name="Xia L.Y."/>
            <person name="Li J."/>
            <person name="Zhao F."/>
            <person name="Cao W.C."/>
        </authorList>
    </citation>
    <scope>NUCLEOTIDE SEQUENCE</scope>
    <source>
        <strain evidence="3">Rmic-2018</strain>
    </source>
</reference>
<evidence type="ECO:0000256" key="2">
    <source>
        <dbReference type="SAM" id="Phobius"/>
    </source>
</evidence>